<dbReference type="AlphaFoldDB" id="A0A1I7RTL8"/>
<organism evidence="3 5">
    <name type="scientific">Bursaphelenchus xylophilus</name>
    <name type="common">Pinewood nematode worm</name>
    <name type="synonym">Aphelenchoides xylophilus</name>
    <dbReference type="NCBI Taxonomy" id="6326"/>
    <lineage>
        <taxon>Eukaryota</taxon>
        <taxon>Metazoa</taxon>
        <taxon>Ecdysozoa</taxon>
        <taxon>Nematoda</taxon>
        <taxon>Chromadorea</taxon>
        <taxon>Rhabditida</taxon>
        <taxon>Tylenchina</taxon>
        <taxon>Tylenchomorpha</taxon>
        <taxon>Aphelenchoidea</taxon>
        <taxon>Aphelenchoididae</taxon>
        <taxon>Bursaphelenchus</taxon>
    </lineage>
</organism>
<sequence>MGFVEDVLIYILTPVSTNICRIPNHQWADMTPCQYRVLFFFTTLPIVLSLFLFVFVVKFDRLVDEFLLRDDNSIVKRVLFRILRIRTHDELECAEGGGESRHCYCCSCEDE</sequence>
<keyword evidence="4" id="KW-1185">Reference proteome</keyword>
<name>A0A1I7RTL8_BURXY</name>
<dbReference type="EMBL" id="CAJFDI010000005">
    <property type="protein sequence ID" value="CAD5231190.1"/>
    <property type="molecule type" value="Genomic_DNA"/>
</dbReference>
<reference evidence="5" key="1">
    <citation type="submission" date="2016-11" db="UniProtKB">
        <authorList>
            <consortium name="WormBaseParasite"/>
        </authorList>
    </citation>
    <scope>IDENTIFICATION</scope>
</reference>
<dbReference type="Proteomes" id="UP000659654">
    <property type="component" value="Unassembled WGS sequence"/>
</dbReference>
<evidence type="ECO:0000313" key="5">
    <source>
        <dbReference type="WBParaSite" id="BXY_0407300.1"/>
    </source>
</evidence>
<evidence type="ECO:0000313" key="2">
    <source>
        <dbReference type="EMBL" id="CAD5231190.1"/>
    </source>
</evidence>
<reference evidence="2" key="2">
    <citation type="submission" date="2020-09" db="EMBL/GenBank/DDBJ databases">
        <authorList>
            <person name="Kikuchi T."/>
        </authorList>
    </citation>
    <scope>NUCLEOTIDE SEQUENCE</scope>
    <source>
        <strain evidence="2">Ka4C1</strain>
    </source>
</reference>
<evidence type="ECO:0000313" key="3">
    <source>
        <dbReference type="Proteomes" id="UP000095284"/>
    </source>
</evidence>
<dbReference type="Proteomes" id="UP000582659">
    <property type="component" value="Unassembled WGS sequence"/>
</dbReference>
<feature type="transmembrane region" description="Helical" evidence="1">
    <location>
        <begin position="37"/>
        <end position="59"/>
    </location>
</feature>
<keyword evidence="1" id="KW-1133">Transmembrane helix</keyword>
<gene>
    <name evidence="2" type="ORF">BXYJ_LOCUS11357</name>
</gene>
<dbReference type="Proteomes" id="UP000095284">
    <property type="component" value="Unplaced"/>
</dbReference>
<dbReference type="WBParaSite" id="BXY_0407300.1">
    <property type="protein sequence ID" value="BXY_0407300.1"/>
    <property type="gene ID" value="BXY_0407300"/>
</dbReference>
<keyword evidence="1" id="KW-0472">Membrane</keyword>
<dbReference type="SMR" id="A0A1I7RTL8"/>
<protein>
    <submittedName>
        <fullName evidence="2">(pine wood nematode) hypothetical protein</fullName>
    </submittedName>
</protein>
<keyword evidence="1" id="KW-0812">Transmembrane</keyword>
<dbReference type="EMBL" id="CAJFCV020000005">
    <property type="protein sequence ID" value="CAG9122335.1"/>
    <property type="molecule type" value="Genomic_DNA"/>
</dbReference>
<evidence type="ECO:0000313" key="4">
    <source>
        <dbReference type="Proteomes" id="UP000659654"/>
    </source>
</evidence>
<proteinExistence type="predicted"/>
<accession>A0A1I7RTL8</accession>
<evidence type="ECO:0000256" key="1">
    <source>
        <dbReference type="SAM" id="Phobius"/>
    </source>
</evidence>